<comment type="caution">
    <text evidence="8">Lacks conserved residue(s) required for the propagation of feature annotation.</text>
</comment>
<feature type="binding site" evidence="8">
    <location>
        <position position="243"/>
    </location>
    <ligand>
        <name>shikimate</name>
        <dbReference type="ChEBI" id="CHEBI:36208"/>
    </ligand>
</feature>
<evidence type="ECO:0000256" key="3">
    <source>
        <dbReference type="ARBA" id="ARBA00022605"/>
    </source>
</evidence>
<dbReference type="AlphaFoldDB" id="C8WZB5"/>
<evidence type="ECO:0000256" key="5">
    <source>
        <dbReference type="ARBA" id="ARBA00023002"/>
    </source>
</evidence>
<feature type="binding site" evidence="8">
    <location>
        <begin position="17"/>
        <end position="19"/>
    </location>
    <ligand>
        <name>shikimate</name>
        <dbReference type="ChEBI" id="CHEBI:36208"/>
    </ligand>
</feature>
<dbReference type="InterPro" id="IPR046346">
    <property type="entry name" value="Aminoacid_DH-like_N_sf"/>
</dbReference>
<evidence type="ECO:0000256" key="1">
    <source>
        <dbReference type="ARBA" id="ARBA00004871"/>
    </source>
</evidence>
<comment type="similarity">
    <text evidence="8">Belongs to the shikimate dehydrogenase family.</text>
</comment>
<dbReference type="Proteomes" id="UP000001052">
    <property type="component" value="Chromosome"/>
</dbReference>
<dbReference type="GO" id="GO:0019632">
    <property type="term" value="P:shikimate metabolic process"/>
    <property type="evidence" value="ECO:0007669"/>
    <property type="project" value="InterPro"/>
</dbReference>
<feature type="binding site" evidence="8">
    <location>
        <position position="64"/>
    </location>
    <ligand>
        <name>shikimate</name>
        <dbReference type="ChEBI" id="CHEBI:36208"/>
    </ligand>
</feature>
<dbReference type="GO" id="GO:0009073">
    <property type="term" value="P:aromatic amino acid family biosynthetic process"/>
    <property type="evidence" value="ECO:0007669"/>
    <property type="project" value="UniProtKB-KW"/>
</dbReference>
<evidence type="ECO:0000259" key="10">
    <source>
        <dbReference type="Pfam" id="PF18317"/>
    </source>
</evidence>
<comment type="function">
    <text evidence="8">Involved in the biosynthesis of the chorismate, which leads to the biosynthesis of aromatic amino acids. Catalyzes the reversible NADPH linked reduction of 3-dehydroshikimate (DHSA) to yield shikimate (SA).</text>
</comment>
<dbReference type="InterPro" id="IPR041121">
    <property type="entry name" value="SDH_C"/>
</dbReference>
<comment type="catalytic activity">
    <reaction evidence="7 8">
        <text>shikimate + NADP(+) = 3-dehydroshikimate + NADPH + H(+)</text>
        <dbReference type="Rhea" id="RHEA:17737"/>
        <dbReference type="ChEBI" id="CHEBI:15378"/>
        <dbReference type="ChEBI" id="CHEBI:16630"/>
        <dbReference type="ChEBI" id="CHEBI:36208"/>
        <dbReference type="ChEBI" id="CHEBI:57783"/>
        <dbReference type="ChEBI" id="CHEBI:58349"/>
        <dbReference type="EC" id="1.1.1.25"/>
    </reaction>
</comment>
<evidence type="ECO:0000256" key="7">
    <source>
        <dbReference type="ARBA" id="ARBA00049442"/>
    </source>
</evidence>
<evidence type="ECO:0000313" key="12">
    <source>
        <dbReference type="Proteomes" id="UP000001052"/>
    </source>
</evidence>
<dbReference type="PANTHER" id="PTHR21089:SF1">
    <property type="entry name" value="BIFUNCTIONAL 3-DEHYDROQUINATE DEHYDRATASE_SHIKIMATE DEHYDROGENASE, CHLOROPLASTIC"/>
    <property type="match status" value="1"/>
</dbReference>
<evidence type="ECO:0000256" key="2">
    <source>
        <dbReference type="ARBA" id="ARBA00012962"/>
    </source>
</evidence>
<feature type="binding site" evidence="8">
    <location>
        <position position="80"/>
    </location>
    <ligand>
        <name>NADP(+)</name>
        <dbReference type="ChEBI" id="CHEBI:58349"/>
    </ligand>
</feature>
<gene>
    <name evidence="8" type="primary">aroE</name>
    <name evidence="11" type="ordered locus">Dret_0088</name>
</gene>
<feature type="domain" description="SDH C-terminal" evidence="10">
    <location>
        <begin position="236"/>
        <end position="263"/>
    </location>
</feature>
<keyword evidence="4 8" id="KW-0521">NADP</keyword>
<dbReference type="RefSeq" id="WP_015750549.1">
    <property type="nucleotide sequence ID" value="NC_013223.1"/>
</dbReference>
<feature type="domain" description="Shikimate dehydrogenase substrate binding N-terminal" evidence="9">
    <location>
        <begin position="9"/>
        <end position="91"/>
    </location>
</feature>
<reference evidence="11 12" key="2">
    <citation type="journal article" date="2010" name="Stand. Genomic Sci.">
        <title>Complete genome sequence of Desulfohalobium retbaense type strain (HR(100)).</title>
        <authorList>
            <person name="Spring S."/>
            <person name="Nolan M."/>
            <person name="Lapidus A."/>
            <person name="Glavina Del Rio T."/>
            <person name="Copeland A."/>
            <person name="Tice H."/>
            <person name="Cheng J.F."/>
            <person name="Lucas S."/>
            <person name="Land M."/>
            <person name="Chen F."/>
            <person name="Bruce D."/>
            <person name="Goodwin L."/>
            <person name="Pitluck S."/>
            <person name="Ivanova N."/>
            <person name="Mavromatis K."/>
            <person name="Mikhailova N."/>
            <person name="Pati A."/>
            <person name="Chen A."/>
            <person name="Palaniappan K."/>
            <person name="Hauser L."/>
            <person name="Chang Y.J."/>
            <person name="Jeffries C.D."/>
            <person name="Munk C."/>
            <person name="Kiss H."/>
            <person name="Chain P."/>
            <person name="Han C."/>
            <person name="Brettin T."/>
            <person name="Detter J.C."/>
            <person name="Schuler E."/>
            <person name="Goker M."/>
            <person name="Rohde M."/>
            <person name="Bristow J."/>
            <person name="Eisen J.A."/>
            <person name="Markowitz V."/>
            <person name="Hugenholtz P."/>
            <person name="Kyrpides N.C."/>
            <person name="Klenk H.P."/>
        </authorList>
    </citation>
    <scope>NUCLEOTIDE SEQUENCE [LARGE SCALE GENOMIC DNA]</scope>
    <source>
        <strain evidence="11 12">DSM 5692</strain>
    </source>
</reference>
<feature type="active site" description="Proton acceptor" evidence="8">
    <location>
        <position position="68"/>
    </location>
</feature>
<comment type="subunit">
    <text evidence="8">Homodimer.</text>
</comment>
<dbReference type="STRING" id="485915.Dret_0088"/>
<accession>C8WZB5</accession>
<dbReference type="EC" id="1.1.1.25" evidence="2 8"/>
<feature type="binding site" evidence="8">
    <location>
        <position position="236"/>
    </location>
    <ligand>
        <name>NADP(+)</name>
        <dbReference type="ChEBI" id="CHEBI:58349"/>
    </ligand>
</feature>
<dbReference type="GO" id="GO:0005829">
    <property type="term" value="C:cytosol"/>
    <property type="evidence" value="ECO:0007669"/>
    <property type="project" value="TreeGrafter"/>
</dbReference>
<evidence type="ECO:0000256" key="8">
    <source>
        <dbReference type="HAMAP-Rule" id="MF_00222"/>
    </source>
</evidence>
<evidence type="ECO:0000259" key="9">
    <source>
        <dbReference type="Pfam" id="PF08501"/>
    </source>
</evidence>
<dbReference type="GO" id="GO:0004764">
    <property type="term" value="F:shikimate 3-dehydrogenase (NADP+) activity"/>
    <property type="evidence" value="ECO:0007669"/>
    <property type="project" value="UniProtKB-UniRule"/>
</dbReference>
<dbReference type="NCBIfam" id="TIGR00507">
    <property type="entry name" value="aroE"/>
    <property type="match status" value="1"/>
</dbReference>
<keyword evidence="5 8" id="KW-0560">Oxidoreductase</keyword>
<proteinExistence type="inferred from homology"/>
<reference evidence="12" key="1">
    <citation type="submission" date="2009-09" db="EMBL/GenBank/DDBJ databases">
        <title>The complete chromosome of Desulfohalobium retbaense DSM 5692.</title>
        <authorList>
            <consortium name="US DOE Joint Genome Institute (JGI-PGF)"/>
            <person name="Lucas S."/>
            <person name="Copeland A."/>
            <person name="Lapidus A."/>
            <person name="Glavina del Rio T."/>
            <person name="Dalin E."/>
            <person name="Tice H."/>
            <person name="Bruce D."/>
            <person name="Goodwin L."/>
            <person name="Pitluck S."/>
            <person name="Kyrpides N."/>
            <person name="Mavromatis K."/>
            <person name="Ivanova N."/>
            <person name="Mikhailova N."/>
            <person name="Munk A.C."/>
            <person name="Brettin T."/>
            <person name="Detter J.C."/>
            <person name="Han C."/>
            <person name="Tapia R."/>
            <person name="Larimer F."/>
            <person name="Land M."/>
            <person name="Hauser L."/>
            <person name="Markowitz V."/>
            <person name="Cheng J.-F."/>
            <person name="Hugenholtz P."/>
            <person name="Woyke T."/>
            <person name="Wu D."/>
            <person name="Spring S."/>
            <person name="Klenk H.-P."/>
            <person name="Eisen J.A."/>
        </authorList>
    </citation>
    <scope>NUCLEOTIDE SEQUENCE [LARGE SCALE GENOMIC DNA]</scope>
    <source>
        <strain evidence="12">DSM 5692</strain>
    </source>
</reference>
<dbReference type="InterPro" id="IPR036291">
    <property type="entry name" value="NAD(P)-bd_dom_sf"/>
</dbReference>
<dbReference type="KEGG" id="drt:Dret_0088"/>
<dbReference type="OrthoDB" id="9792692at2"/>
<dbReference type="Pfam" id="PF18317">
    <property type="entry name" value="SDH_C"/>
    <property type="match status" value="1"/>
</dbReference>
<dbReference type="Gene3D" id="3.40.50.10860">
    <property type="entry name" value="Leucine Dehydrogenase, chain A, domain 1"/>
    <property type="match status" value="1"/>
</dbReference>
<organism evidence="11 12">
    <name type="scientific">Desulfohalobium retbaense (strain ATCC 49708 / DSM 5692 / JCM 16813 / HR100)</name>
    <dbReference type="NCBI Taxonomy" id="485915"/>
    <lineage>
        <taxon>Bacteria</taxon>
        <taxon>Pseudomonadati</taxon>
        <taxon>Thermodesulfobacteriota</taxon>
        <taxon>Desulfovibrionia</taxon>
        <taxon>Desulfovibrionales</taxon>
        <taxon>Desulfohalobiaceae</taxon>
        <taxon>Desulfohalobium</taxon>
    </lineage>
</organism>
<dbReference type="GO" id="GO:0050661">
    <property type="term" value="F:NADP binding"/>
    <property type="evidence" value="ECO:0007669"/>
    <property type="project" value="InterPro"/>
</dbReference>
<dbReference type="EMBL" id="CP001734">
    <property type="protein sequence ID" value="ACV67390.1"/>
    <property type="molecule type" value="Genomic_DNA"/>
</dbReference>
<dbReference type="HAMAP" id="MF_00222">
    <property type="entry name" value="Shikimate_DH_AroE"/>
    <property type="match status" value="1"/>
</dbReference>
<dbReference type="GO" id="GO:0008652">
    <property type="term" value="P:amino acid biosynthetic process"/>
    <property type="evidence" value="ECO:0007669"/>
    <property type="project" value="UniProtKB-KW"/>
</dbReference>
<dbReference type="InterPro" id="IPR013708">
    <property type="entry name" value="Shikimate_DH-bd_N"/>
</dbReference>
<feature type="binding site" evidence="8">
    <location>
        <position position="104"/>
    </location>
    <ligand>
        <name>shikimate</name>
        <dbReference type="ChEBI" id="CHEBI:36208"/>
    </ligand>
</feature>
<feature type="binding site" evidence="8">
    <location>
        <position position="215"/>
    </location>
    <ligand>
        <name>shikimate</name>
        <dbReference type="ChEBI" id="CHEBI:36208"/>
    </ligand>
</feature>
<name>C8WZB5_DESRD</name>
<dbReference type="Pfam" id="PF08501">
    <property type="entry name" value="Shikimate_dh_N"/>
    <property type="match status" value="1"/>
</dbReference>
<dbReference type="eggNOG" id="COG0169">
    <property type="taxonomic scope" value="Bacteria"/>
</dbReference>
<dbReference type="Gene3D" id="3.40.50.720">
    <property type="entry name" value="NAD(P)-binding Rossmann-like Domain"/>
    <property type="match status" value="1"/>
</dbReference>
<keyword evidence="3 8" id="KW-0028">Amino-acid biosynthesis</keyword>
<dbReference type="SUPFAM" id="SSF51735">
    <property type="entry name" value="NAD(P)-binding Rossmann-fold domains"/>
    <property type="match status" value="1"/>
</dbReference>
<dbReference type="GO" id="GO:0009423">
    <property type="term" value="P:chorismate biosynthetic process"/>
    <property type="evidence" value="ECO:0007669"/>
    <property type="project" value="UniProtKB-UniRule"/>
</dbReference>
<keyword evidence="6 8" id="KW-0057">Aromatic amino acid biosynthesis</keyword>
<evidence type="ECO:0000313" key="11">
    <source>
        <dbReference type="EMBL" id="ACV67390.1"/>
    </source>
</evidence>
<dbReference type="SUPFAM" id="SSF53223">
    <property type="entry name" value="Aminoacid dehydrogenase-like, N-terminal domain"/>
    <property type="match status" value="1"/>
</dbReference>
<feature type="binding site" evidence="8">
    <location>
        <position position="213"/>
    </location>
    <ligand>
        <name>NADP(+)</name>
        <dbReference type="ChEBI" id="CHEBI:58349"/>
    </ligand>
</feature>
<dbReference type="PANTHER" id="PTHR21089">
    <property type="entry name" value="SHIKIMATE DEHYDROGENASE"/>
    <property type="match status" value="1"/>
</dbReference>
<feature type="binding site" evidence="8">
    <location>
        <position position="89"/>
    </location>
    <ligand>
        <name>shikimate</name>
        <dbReference type="ChEBI" id="CHEBI:36208"/>
    </ligand>
</feature>
<feature type="binding site" evidence="8">
    <location>
        <begin position="126"/>
        <end position="130"/>
    </location>
    <ligand>
        <name>NADP(+)</name>
        <dbReference type="ChEBI" id="CHEBI:58349"/>
    </ligand>
</feature>
<evidence type="ECO:0000256" key="6">
    <source>
        <dbReference type="ARBA" id="ARBA00023141"/>
    </source>
</evidence>
<dbReference type="HOGENOM" id="CLU_044063_0_1_7"/>
<keyword evidence="12" id="KW-1185">Reference proteome</keyword>
<dbReference type="UniPathway" id="UPA00053">
    <property type="reaction ID" value="UER00087"/>
</dbReference>
<protein>
    <recommendedName>
        <fullName evidence="2 8">Shikimate dehydrogenase (NADP(+))</fullName>
        <shortName evidence="8">SDH</shortName>
        <ecNumber evidence="2 8">1.1.1.25</ecNumber>
    </recommendedName>
</protein>
<sequence>MQDPRLFGIIGHPLGHSLSPVLHNWALEAQGIPGSYLRWDIPPARLADFVTAARLLPIHGASVTIPHKVEVIDYLDRITDRARQAGAVNTLYWEQDRLCGTNTDSEGFLAPLLASSRFPRSALILGNGGAARACLAALLEHGTEVWICGRRREQSEVLAAAFGGHVLDWESRSTASAELLVNSTPLGMAGQRESLSPMPQNGSLQNFATVYELIYNPMDTVLIRQAREEGLQTITGLAMFVHQAAAQFRLWTGREMDIPAAWERCTSALGA</sequence>
<dbReference type="InterPro" id="IPR022893">
    <property type="entry name" value="Shikimate_DH_fam"/>
</dbReference>
<dbReference type="CDD" id="cd01065">
    <property type="entry name" value="NAD_bind_Shikimate_DH"/>
    <property type="match status" value="1"/>
</dbReference>
<dbReference type="InterPro" id="IPR011342">
    <property type="entry name" value="Shikimate_DH"/>
</dbReference>
<evidence type="ECO:0000256" key="4">
    <source>
        <dbReference type="ARBA" id="ARBA00022857"/>
    </source>
</evidence>
<comment type="pathway">
    <text evidence="1 8">Metabolic intermediate biosynthesis; chorismate biosynthesis; chorismate from D-erythrose 4-phosphate and phosphoenolpyruvate: step 4/7.</text>
</comment>